<accession>A0A7J7IR13</accession>
<feature type="compositionally biased region" description="Basic and acidic residues" evidence="2">
    <location>
        <begin position="232"/>
        <end position="242"/>
    </location>
</feature>
<dbReference type="SMART" id="SM01083">
    <property type="entry name" value="Cir_N"/>
    <property type="match status" value="1"/>
</dbReference>
<feature type="compositionally biased region" description="Polar residues" evidence="2">
    <location>
        <begin position="218"/>
        <end position="230"/>
    </location>
</feature>
<proteinExistence type="predicted"/>
<gene>
    <name evidence="4" type="ORF">EB796_025276</name>
</gene>
<dbReference type="Proteomes" id="UP000593567">
    <property type="component" value="Unassembled WGS sequence"/>
</dbReference>
<keyword evidence="1" id="KW-0175">Coiled coil</keyword>
<feature type="region of interest" description="Disordered" evidence="2">
    <location>
        <begin position="145"/>
        <end position="197"/>
    </location>
</feature>
<dbReference type="PANTHER" id="PTHR22093">
    <property type="entry name" value="LEUKOCYTE RECEPTOR CLUSTER LRC MEMBER 1"/>
    <property type="match status" value="1"/>
</dbReference>
<dbReference type="InterPro" id="IPR039875">
    <property type="entry name" value="LENG1-like"/>
</dbReference>
<dbReference type="Pfam" id="PF10197">
    <property type="entry name" value="Cir_N"/>
    <property type="match status" value="1"/>
</dbReference>
<dbReference type="InterPro" id="IPR019339">
    <property type="entry name" value="CIR_N_dom"/>
</dbReference>
<evidence type="ECO:0000256" key="1">
    <source>
        <dbReference type="SAM" id="Coils"/>
    </source>
</evidence>
<feature type="compositionally biased region" description="Basic and acidic residues" evidence="2">
    <location>
        <begin position="263"/>
        <end position="273"/>
    </location>
</feature>
<dbReference type="OrthoDB" id="2159131at2759"/>
<feature type="compositionally biased region" description="Basic and acidic residues" evidence="2">
    <location>
        <begin position="98"/>
        <end position="112"/>
    </location>
</feature>
<sequence>MNILPKKSWHVRNKDNVARVRRDEAKALEEEQEVAKRKALAEQEARICILREKAKAEKEAEKERQWDLPQEPVPVIDEDREESETGREYVPLNTAYPPDKHINLFEDFEQKKKSQGSNKDYEEEKRKAQEAYEKKIGYLTYLGQSAPESLGSKPWYTQSAGSTRERDGQVPSFSQQELLKNADPLLSIKTNLDKKKQAEDLYYGRAKEVTIEAPHGRGNQTKKGTQTNPYKRSAEVSPRRADSPLPSKKHKHKKDKKKKHKKSQDSVEHEKSSPKRPSMNELRARRYEREAAERQRSIEMVSRLQGYSTPAHSVVDERTLTYNTRYMPRR</sequence>
<feature type="compositionally biased region" description="Basic residues" evidence="2">
    <location>
        <begin position="247"/>
        <end position="262"/>
    </location>
</feature>
<feature type="compositionally biased region" description="Basic and acidic residues" evidence="2">
    <location>
        <begin position="282"/>
        <end position="297"/>
    </location>
</feature>
<evidence type="ECO:0000313" key="5">
    <source>
        <dbReference type="Proteomes" id="UP000593567"/>
    </source>
</evidence>
<name>A0A7J7IR13_BUGNE</name>
<evidence type="ECO:0000256" key="2">
    <source>
        <dbReference type="SAM" id="MobiDB-lite"/>
    </source>
</evidence>
<feature type="region of interest" description="Disordered" evidence="2">
    <location>
        <begin position="212"/>
        <end position="308"/>
    </location>
</feature>
<dbReference type="PANTHER" id="PTHR22093:SF0">
    <property type="entry name" value="LEUKOCYTE RECEPTOR CLUSTER MEMBER 1"/>
    <property type="match status" value="1"/>
</dbReference>
<organism evidence="4 5">
    <name type="scientific">Bugula neritina</name>
    <name type="common">Brown bryozoan</name>
    <name type="synonym">Sertularia neritina</name>
    <dbReference type="NCBI Taxonomy" id="10212"/>
    <lineage>
        <taxon>Eukaryota</taxon>
        <taxon>Metazoa</taxon>
        <taxon>Spiralia</taxon>
        <taxon>Lophotrochozoa</taxon>
        <taxon>Bryozoa</taxon>
        <taxon>Gymnolaemata</taxon>
        <taxon>Cheilostomatida</taxon>
        <taxon>Flustrina</taxon>
        <taxon>Buguloidea</taxon>
        <taxon>Bugulidae</taxon>
        <taxon>Bugula</taxon>
    </lineage>
</organism>
<reference evidence="4" key="1">
    <citation type="submission" date="2020-06" db="EMBL/GenBank/DDBJ databases">
        <title>Draft genome of Bugula neritina, a colonial animal packing powerful symbionts and potential medicines.</title>
        <authorList>
            <person name="Rayko M."/>
        </authorList>
    </citation>
    <scope>NUCLEOTIDE SEQUENCE [LARGE SCALE GENOMIC DNA]</scope>
    <source>
        <strain evidence="4">Kwan_BN1</strain>
    </source>
</reference>
<feature type="region of interest" description="Disordered" evidence="2">
    <location>
        <begin position="59"/>
        <end position="128"/>
    </location>
</feature>
<protein>
    <submittedName>
        <fullName evidence="4">LENG1</fullName>
    </submittedName>
</protein>
<dbReference type="AlphaFoldDB" id="A0A7J7IR13"/>
<comment type="caution">
    <text evidence="4">The sequence shown here is derived from an EMBL/GenBank/DDBJ whole genome shotgun (WGS) entry which is preliminary data.</text>
</comment>
<evidence type="ECO:0000313" key="4">
    <source>
        <dbReference type="EMBL" id="KAF6016392.1"/>
    </source>
</evidence>
<dbReference type="EMBL" id="VXIV02003545">
    <property type="protein sequence ID" value="KAF6016392.1"/>
    <property type="molecule type" value="Genomic_DNA"/>
</dbReference>
<keyword evidence="5" id="KW-1185">Reference proteome</keyword>
<feature type="coiled-coil region" evidence="1">
    <location>
        <begin position="18"/>
        <end position="45"/>
    </location>
</feature>
<feature type="compositionally biased region" description="Basic and acidic residues" evidence="2">
    <location>
        <begin position="119"/>
        <end position="128"/>
    </location>
</feature>
<feature type="domain" description="CBF1-interacting co-repressor CIR N-terminal" evidence="3">
    <location>
        <begin position="8"/>
        <end position="44"/>
    </location>
</feature>
<evidence type="ECO:0000259" key="3">
    <source>
        <dbReference type="SMART" id="SM01083"/>
    </source>
</evidence>